<accession>A0A0S7Y8T2</accession>
<reference evidence="1 2" key="1">
    <citation type="journal article" date="2015" name="Microbiome">
        <title>Genomic resolution of linkages in carbon, nitrogen, and sulfur cycling among widespread estuary sediment bacteria.</title>
        <authorList>
            <person name="Baker B.J."/>
            <person name="Lazar C.S."/>
            <person name="Teske A.P."/>
            <person name="Dick G.J."/>
        </authorList>
    </citation>
    <scope>NUCLEOTIDE SEQUENCE [LARGE SCALE GENOMIC DNA]</scope>
    <source>
        <strain evidence="1">DG_78</strain>
    </source>
</reference>
<dbReference type="Proteomes" id="UP000051012">
    <property type="component" value="Unassembled WGS sequence"/>
</dbReference>
<sequence length="690" mass="79253">DYERGIVSFTNENIITNYTRIEVEYQQALEDYPNTYQETDAQVKVGGVAFTSMYRRRFDNKENPLSFTLSDAEIESLKTSGDSLTVLHTYADTSSQGSYIIEDDHFVFVGEGNGDYDVTFFYAGENKGEYEYDPTIKGFTYRGSGFGNYSPTKFITPPQQHQFYGLGARIFETVWLEIYGSDIDFNTFSHIDDGDNFSKGGRVTLAKTFHIFSLYGEYIYYDEDFSMPAAKEGIDYQYQWNTQEPMKELGNVSVGVTPTDFLTADLGYSILNHTHRRKFINVQPFFFQFGYQGIDSTHKYYVGLVKKFGNLSLNSRYEHEEESHLLTYDINYVTQKNYGIGLSGSYDRDTTDRGMTTIASIFSPLLSLSLGRRVFNDTTFLFGNAAINISYGGLSLQGSLEQSQRYSQKRDEIYTKVDEGEGNYVYDSTTNTYIEKEGGDYIKQIFLLGEFDRVVTRSYSLEGKYTYSIFGLLTRLNYIDEKNYLSHTEDILCTVSNDMYSFEINLRQDITEDARYAQFAVSSRERLVSFVPVYKKFLGRAEIKEEIEKYGTLETARESSYSGEMGYSIFSKPLIRPKIGYAYSTVFSQYFEHLDIRRQTPRASLLCGIPIKKNSGRIELTGELIYHRYNIDDVPYFFTATKPPGLTKILGVTTSLGIGGNTIFSFIYKIEFSPDNDIRQNLRLQTRIRF</sequence>
<comment type="caution">
    <text evidence="1">The sequence shown here is derived from an EMBL/GenBank/DDBJ whole genome shotgun (WGS) entry which is preliminary data.</text>
</comment>
<evidence type="ECO:0000313" key="2">
    <source>
        <dbReference type="Proteomes" id="UP000051012"/>
    </source>
</evidence>
<name>A0A0S7Y8T2_UNCT6</name>
<proteinExistence type="predicted"/>
<dbReference type="AlphaFoldDB" id="A0A0S7Y8T2"/>
<evidence type="ECO:0000313" key="1">
    <source>
        <dbReference type="EMBL" id="KPJ71112.1"/>
    </source>
</evidence>
<gene>
    <name evidence="1" type="ORF">AMJ52_09055</name>
</gene>
<protein>
    <submittedName>
        <fullName evidence="1">Uncharacterized protein</fullName>
    </submittedName>
</protein>
<feature type="non-terminal residue" evidence="1">
    <location>
        <position position="1"/>
    </location>
</feature>
<organism evidence="1 2">
    <name type="scientific">candidate division TA06 bacterium DG_78</name>
    <dbReference type="NCBI Taxonomy" id="1703772"/>
    <lineage>
        <taxon>Bacteria</taxon>
        <taxon>Bacteria division TA06</taxon>
    </lineage>
</organism>
<dbReference type="EMBL" id="LJNI01000141">
    <property type="protein sequence ID" value="KPJ71112.1"/>
    <property type="molecule type" value="Genomic_DNA"/>
</dbReference>